<dbReference type="AlphaFoldDB" id="A0A670Z999"/>
<dbReference type="PROSITE" id="PS00135">
    <property type="entry name" value="TRYPSIN_SER"/>
    <property type="match status" value="1"/>
</dbReference>
<dbReference type="InterPro" id="IPR009003">
    <property type="entry name" value="Peptidase_S1_PA"/>
</dbReference>
<dbReference type="Gene3D" id="2.40.10.10">
    <property type="entry name" value="Trypsin-like serine proteases"/>
    <property type="match status" value="2"/>
</dbReference>
<evidence type="ECO:0000256" key="4">
    <source>
        <dbReference type="ARBA" id="ARBA00022801"/>
    </source>
</evidence>
<dbReference type="FunFam" id="2.40.10.10:FF:000039">
    <property type="entry name" value="Brain-specific serine protease 4"/>
    <property type="match status" value="1"/>
</dbReference>
<dbReference type="SMART" id="SM00020">
    <property type="entry name" value="Tryp_SPc"/>
    <property type="match status" value="1"/>
</dbReference>
<evidence type="ECO:0000256" key="7">
    <source>
        <dbReference type="ARBA" id="ARBA00023180"/>
    </source>
</evidence>
<evidence type="ECO:0000256" key="3">
    <source>
        <dbReference type="ARBA" id="ARBA00022729"/>
    </source>
</evidence>
<dbReference type="PRINTS" id="PR00722">
    <property type="entry name" value="CHYMOTRYPSIN"/>
</dbReference>
<keyword evidence="11" id="KW-1185">Reference proteome</keyword>
<evidence type="ECO:0000259" key="9">
    <source>
        <dbReference type="PROSITE" id="PS50240"/>
    </source>
</evidence>
<dbReference type="GO" id="GO:0035821">
    <property type="term" value="P:modulation of process of another organism"/>
    <property type="evidence" value="ECO:0007669"/>
    <property type="project" value="UniProtKB-ARBA"/>
</dbReference>
<dbReference type="InterPro" id="IPR018114">
    <property type="entry name" value="TRYPSIN_HIS"/>
</dbReference>
<reference evidence="10" key="1">
    <citation type="submission" date="2025-08" db="UniProtKB">
        <authorList>
            <consortium name="Ensembl"/>
        </authorList>
    </citation>
    <scope>IDENTIFICATION</scope>
</reference>
<evidence type="ECO:0000256" key="6">
    <source>
        <dbReference type="ARBA" id="ARBA00023157"/>
    </source>
</evidence>
<accession>A0A670Z999</accession>
<sequence length="320" mass="34696">SYVNFNWGPHITLTSCGQPVISRIVGGQAALEGTWPWQVSIFQANEHICGGSLISSNWVISAAHCFNLNTGTRYEIQLGAYKLLDPSPNMVTLDVKRIISHPDYKEEAASSGDIALVELNSPVTFNNYILPICLPASSVEFPANTKCWVTGWGQIGSSVNLASPQILQELEVPIIDRKTCNDLYNISKKFQLQTDFVKADMICAGYKEGGKDACQGDSGGPLVCKSNGVWTLAGVVSWGEGCAQPNQLGIYTSVPFYLDWIQSNLNSAGKVRSPKRSSKRAASGSKVTPRLLLLLLSTLSNRESQERTNSKLHSGASKPT</sequence>
<dbReference type="SUPFAM" id="SSF50494">
    <property type="entry name" value="Trypsin-like serine proteases"/>
    <property type="match status" value="1"/>
</dbReference>
<evidence type="ECO:0000256" key="2">
    <source>
        <dbReference type="ARBA" id="ARBA00022670"/>
    </source>
</evidence>
<feature type="domain" description="Peptidase S1" evidence="9">
    <location>
        <begin position="24"/>
        <end position="266"/>
    </location>
</feature>
<keyword evidence="2 8" id="KW-0645">Protease</keyword>
<evidence type="ECO:0000313" key="10">
    <source>
        <dbReference type="Ensembl" id="ENSPTXP00000020365.1"/>
    </source>
</evidence>
<evidence type="ECO:0000256" key="1">
    <source>
        <dbReference type="ARBA" id="ARBA00009228"/>
    </source>
</evidence>
<dbReference type="InterPro" id="IPR001254">
    <property type="entry name" value="Trypsin_dom"/>
</dbReference>
<keyword evidence="5 8" id="KW-0720">Serine protease</keyword>
<keyword evidence="4 8" id="KW-0378">Hydrolase</keyword>
<evidence type="ECO:0000256" key="8">
    <source>
        <dbReference type="RuleBase" id="RU363034"/>
    </source>
</evidence>
<protein>
    <recommendedName>
        <fullName evidence="9">Peptidase S1 domain-containing protein</fullName>
    </recommendedName>
</protein>
<keyword evidence="3" id="KW-0732">Signal</keyword>
<dbReference type="InterPro" id="IPR033116">
    <property type="entry name" value="TRYPSIN_SER"/>
</dbReference>
<evidence type="ECO:0000256" key="5">
    <source>
        <dbReference type="ARBA" id="ARBA00022825"/>
    </source>
</evidence>
<dbReference type="Ensembl" id="ENSPTXT00000020986.1">
    <property type="protein sequence ID" value="ENSPTXP00000020365.1"/>
    <property type="gene ID" value="ENSPTXG00000014043.1"/>
</dbReference>
<dbReference type="PROSITE" id="PS50240">
    <property type="entry name" value="TRYPSIN_DOM"/>
    <property type="match status" value="1"/>
</dbReference>
<dbReference type="PANTHER" id="PTHR24253:SF144">
    <property type="entry name" value="CHYMOTRYPSIN-LIKE PROTEASE CTRL-1-RELATED"/>
    <property type="match status" value="1"/>
</dbReference>
<dbReference type="GO" id="GO:0005576">
    <property type="term" value="C:extracellular region"/>
    <property type="evidence" value="ECO:0007669"/>
    <property type="project" value="UniProtKB-ARBA"/>
</dbReference>
<dbReference type="Pfam" id="PF00089">
    <property type="entry name" value="Trypsin"/>
    <property type="match status" value="1"/>
</dbReference>
<keyword evidence="7" id="KW-0325">Glycoprotein</keyword>
<comment type="similarity">
    <text evidence="1">Belongs to the peptidase S1 family. Snake venom subfamily.</text>
</comment>
<dbReference type="Proteomes" id="UP000472273">
    <property type="component" value="Unplaced"/>
</dbReference>
<dbReference type="PROSITE" id="PS00134">
    <property type="entry name" value="TRYPSIN_HIS"/>
    <property type="match status" value="1"/>
</dbReference>
<dbReference type="InterPro" id="IPR043504">
    <property type="entry name" value="Peptidase_S1_PA_chymotrypsin"/>
</dbReference>
<dbReference type="GeneTree" id="ENSGT00940000155138"/>
<keyword evidence="6" id="KW-1015">Disulfide bond</keyword>
<dbReference type="GO" id="GO:0006508">
    <property type="term" value="P:proteolysis"/>
    <property type="evidence" value="ECO:0007669"/>
    <property type="project" value="UniProtKB-KW"/>
</dbReference>
<organism evidence="10 11">
    <name type="scientific">Pseudonaja textilis</name>
    <name type="common">Eastern brown snake</name>
    <dbReference type="NCBI Taxonomy" id="8673"/>
    <lineage>
        <taxon>Eukaryota</taxon>
        <taxon>Metazoa</taxon>
        <taxon>Chordata</taxon>
        <taxon>Craniata</taxon>
        <taxon>Vertebrata</taxon>
        <taxon>Euteleostomi</taxon>
        <taxon>Lepidosauria</taxon>
        <taxon>Squamata</taxon>
        <taxon>Bifurcata</taxon>
        <taxon>Unidentata</taxon>
        <taxon>Episquamata</taxon>
        <taxon>Toxicofera</taxon>
        <taxon>Serpentes</taxon>
        <taxon>Colubroidea</taxon>
        <taxon>Elapidae</taxon>
        <taxon>Hydrophiinae</taxon>
        <taxon>Pseudonaja</taxon>
    </lineage>
</organism>
<evidence type="ECO:0000313" key="11">
    <source>
        <dbReference type="Proteomes" id="UP000472273"/>
    </source>
</evidence>
<dbReference type="InterPro" id="IPR001314">
    <property type="entry name" value="Peptidase_S1A"/>
</dbReference>
<proteinExistence type="inferred from homology"/>
<dbReference type="CDD" id="cd00190">
    <property type="entry name" value="Tryp_SPc"/>
    <property type="match status" value="1"/>
</dbReference>
<dbReference type="GO" id="GO:0004252">
    <property type="term" value="F:serine-type endopeptidase activity"/>
    <property type="evidence" value="ECO:0007669"/>
    <property type="project" value="InterPro"/>
</dbReference>
<reference evidence="10" key="2">
    <citation type="submission" date="2025-09" db="UniProtKB">
        <authorList>
            <consortium name="Ensembl"/>
        </authorList>
    </citation>
    <scope>IDENTIFICATION</scope>
</reference>
<name>A0A670Z999_PSETE</name>
<dbReference type="PANTHER" id="PTHR24253">
    <property type="entry name" value="TRANSMEMBRANE PROTEASE SERINE"/>
    <property type="match status" value="1"/>
</dbReference>